<proteinExistence type="predicted"/>
<feature type="region of interest" description="Disordered" evidence="1">
    <location>
        <begin position="25"/>
        <end position="52"/>
    </location>
</feature>
<comment type="caution">
    <text evidence="2">The sequence shown here is derived from an EMBL/GenBank/DDBJ whole genome shotgun (WGS) entry which is preliminary data.</text>
</comment>
<keyword evidence="3" id="KW-1185">Reference proteome</keyword>
<gene>
    <name evidence="2" type="ORF">B0T10DRAFT_262751</name>
</gene>
<dbReference type="Proteomes" id="UP000777438">
    <property type="component" value="Unassembled WGS sequence"/>
</dbReference>
<feature type="compositionally biased region" description="Polar residues" evidence="1">
    <location>
        <begin position="25"/>
        <end position="34"/>
    </location>
</feature>
<evidence type="ECO:0000256" key="1">
    <source>
        <dbReference type="SAM" id="MobiDB-lite"/>
    </source>
</evidence>
<evidence type="ECO:0000313" key="3">
    <source>
        <dbReference type="Proteomes" id="UP000777438"/>
    </source>
</evidence>
<evidence type="ECO:0008006" key="4">
    <source>
        <dbReference type="Google" id="ProtNLM"/>
    </source>
</evidence>
<evidence type="ECO:0000313" key="2">
    <source>
        <dbReference type="EMBL" id="KAH6892962.1"/>
    </source>
</evidence>
<accession>A0A9P8W859</accession>
<sequence>MATTARQPFAPLNEARLQTLTSLKNRQNAISSPAGSKRKAEVIDTDDSENVDPTFFSKRSKASTSAAPTKDFFKPTNFVLKAAPSVATPSPRTFVSPTKPASASRRTLHARSPAARLSGGITKSSPIYAPAGRSPTRGKRASLLNNRRRTVGPYTRVDPPSLGLGSEAPFSLDAALKGTIPSYSARPAPKQAVSIMPESEMNASWFFEIHEDTSEQEMTNLLQHSTCVLDISSDEESEEKANRARAEGRDKENIPPVDDVSQTSSRRAARLSADDMVVEKERVALGEMNTADFYAEGCDETSIIIVPGDEEEQSERLQVPTKEFALPEVKAVDPPAVMDQDIDALISKPTEGSSKAALLEPIEGTGETFELWESGSSKDETEPVAAPSP</sequence>
<reference evidence="2 3" key="1">
    <citation type="journal article" date="2021" name="Nat. Commun.">
        <title>Genetic determinants of endophytism in the Arabidopsis root mycobiome.</title>
        <authorList>
            <person name="Mesny F."/>
            <person name="Miyauchi S."/>
            <person name="Thiergart T."/>
            <person name="Pickel B."/>
            <person name="Atanasova L."/>
            <person name="Karlsson M."/>
            <person name="Huettel B."/>
            <person name="Barry K.W."/>
            <person name="Haridas S."/>
            <person name="Chen C."/>
            <person name="Bauer D."/>
            <person name="Andreopoulos W."/>
            <person name="Pangilinan J."/>
            <person name="LaButti K."/>
            <person name="Riley R."/>
            <person name="Lipzen A."/>
            <person name="Clum A."/>
            <person name="Drula E."/>
            <person name="Henrissat B."/>
            <person name="Kohler A."/>
            <person name="Grigoriev I.V."/>
            <person name="Martin F.M."/>
            <person name="Hacquard S."/>
        </authorList>
    </citation>
    <scope>NUCLEOTIDE SEQUENCE [LARGE SCALE GENOMIC DNA]</scope>
    <source>
        <strain evidence="2 3">MPI-CAGE-CH-0241</strain>
    </source>
</reference>
<dbReference type="AlphaFoldDB" id="A0A9P8W859"/>
<feature type="region of interest" description="Disordered" evidence="1">
    <location>
        <begin position="231"/>
        <end position="272"/>
    </location>
</feature>
<dbReference type="OrthoDB" id="425602at2759"/>
<feature type="compositionally biased region" description="Polar residues" evidence="1">
    <location>
        <begin position="87"/>
        <end position="105"/>
    </location>
</feature>
<name>A0A9P8W859_9HYPO</name>
<feature type="region of interest" description="Disordered" evidence="1">
    <location>
        <begin position="87"/>
        <end position="139"/>
    </location>
</feature>
<protein>
    <recommendedName>
        <fullName evidence="4">Thymidylate kinase</fullName>
    </recommendedName>
</protein>
<organism evidence="2 3">
    <name type="scientific">Thelonectria olida</name>
    <dbReference type="NCBI Taxonomy" id="1576542"/>
    <lineage>
        <taxon>Eukaryota</taxon>
        <taxon>Fungi</taxon>
        <taxon>Dikarya</taxon>
        <taxon>Ascomycota</taxon>
        <taxon>Pezizomycotina</taxon>
        <taxon>Sordariomycetes</taxon>
        <taxon>Hypocreomycetidae</taxon>
        <taxon>Hypocreales</taxon>
        <taxon>Nectriaceae</taxon>
        <taxon>Thelonectria</taxon>
    </lineage>
</organism>
<feature type="compositionally biased region" description="Basic and acidic residues" evidence="1">
    <location>
        <begin position="239"/>
        <end position="253"/>
    </location>
</feature>
<dbReference type="EMBL" id="JAGPYM010000006">
    <property type="protein sequence ID" value="KAH6892962.1"/>
    <property type="molecule type" value="Genomic_DNA"/>
</dbReference>